<dbReference type="InterPro" id="IPR012340">
    <property type="entry name" value="NA-bd_OB-fold"/>
</dbReference>
<dbReference type="Proteomes" id="UP000604243">
    <property type="component" value="Unassembled WGS sequence"/>
</dbReference>
<dbReference type="Gene3D" id="2.40.50.140">
    <property type="entry name" value="Nucleic acid-binding proteins"/>
    <property type="match status" value="1"/>
</dbReference>
<keyword evidence="10" id="KW-1003">Cell membrane</keyword>
<keyword evidence="2 10" id="KW-0349">Heme</keyword>
<comment type="function">
    <text evidence="10">Heme chaperone required for the biogenesis of c-type cytochromes. Transiently binds heme delivered by CcmC and transfers the heme to apo-cytochromes in a process facilitated by CcmF and CcmH.</text>
</comment>
<keyword evidence="7 10" id="KW-1133">Transmembrane helix</keyword>
<feature type="topological domain" description="Cytoplasmic" evidence="10">
    <location>
        <begin position="1"/>
        <end position="8"/>
    </location>
</feature>
<evidence type="ECO:0000256" key="11">
    <source>
        <dbReference type="SAM" id="Phobius"/>
    </source>
</evidence>
<keyword evidence="6 10" id="KW-0735">Signal-anchor</keyword>
<comment type="subcellular location">
    <subcellularLocation>
        <location evidence="10">Cell membrane</location>
        <topology evidence="10">Single-pass type II membrane protein</topology>
    </subcellularLocation>
    <subcellularLocation>
        <location evidence="1">Membrane</location>
    </subcellularLocation>
</comment>
<evidence type="ECO:0000256" key="10">
    <source>
        <dbReference type="HAMAP-Rule" id="MF_01959"/>
    </source>
</evidence>
<keyword evidence="3 10" id="KW-0812">Transmembrane</keyword>
<evidence type="ECO:0000256" key="5">
    <source>
        <dbReference type="ARBA" id="ARBA00022748"/>
    </source>
</evidence>
<dbReference type="InterPro" id="IPR036127">
    <property type="entry name" value="CcmE-like_sf"/>
</dbReference>
<dbReference type="InterPro" id="IPR004329">
    <property type="entry name" value="CcmE"/>
</dbReference>
<feature type="binding site" description="covalent" evidence="10">
    <location>
        <position position="124"/>
    </location>
    <ligand>
        <name>heme</name>
        <dbReference type="ChEBI" id="CHEBI:30413"/>
    </ligand>
</feature>
<evidence type="ECO:0000256" key="1">
    <source>
        <dbReference type="ARBA" id="ARBA00004370"/>
    </source>
</evidence>
<dbReference type="RefSeq" id="WP_189517379.1">
    <property type="nucleotide sequence ID" value="NZ_BMZM01000002.1"/>
</dbReference>
<dbReference type="NCBIfam" id="NF009731">
    <property type="entry name" value="PRK13254.1-5"/>
    <property type="match status" value="1"/>
</dbReference>
<dbReference type="SUPFAM" id="SSF82093">
    <property type="entry name" value="Heme chaperone CcmE"/>
    <property type="match status" value="1"/>
</dbReference>
<reference evidence="13" key="1">
    <citation type="journal article" date="2019" name="Int. J. Syst. Evol. Microbiol.">
        <title>The Global Catalogue of Microorganisms (GCM) 10K type strain sequencing project: providing services to taxonomists for standard genome sequencing and annotation.</title>
        <authorList>
            <consortium name="The Broad Institute Genomics Platform"/>
            <consortium name="The Broad Institute Genome Sequencing Center for Infectious Disease"/>
            <person name="Wu L."/>
            <person name="Ma J."/>
        </authorList>
    </citation>
    <scope>NUCLEOTIDE SEQUENCE [LARGE SCALE GENOMIC DNA]</scope>
    <source>
        <strain evidence="13">KCTC 42082</strain>
    </source>
</reference>
<dbReference type="PANTHER" id="PTHR34128:SF2">
    <property type="entry name" value="CYTOCHROME C-TYPE BIOGENESIS PROTEIN CCME HOMOLOG, MITOCHONDRIAL"/>
    <property type="match status" value="1"/>
</dbReference>
<dbReference type="NCBIfam" id="NF009729">
    <property type="entry name" value="PRK13254.1-3"/>
    <property type="match status" value="1"/>
</dbReference>
<evidence type="ECO:0000256" key="4">
    <source>
        <dbReference type="ARBA" id="ARBA00022723"/>
    </source>
</evidence>
<comment type="caution">
    <text evidence="12">The sequence shown here is derived from an EMBL/GenBank/DDBJ whole genome shotgun (WGS) entry which is preliminary data.</text>
</comment>
<name>A0ABQ3FIX9_9GAMM</name>
<keyword evidence="5 10" id="KW-0201">Cytochrome c-type biogenesis</keyword>
<gene>
    <name evidence="10 12" type="primary">ccmE</name>
    <name evidence="10" type="synonym">cycJ</name>
    <name evidence="12" type="ORF">GCM10010082_18630</name>
</gene>
<evidence type="ECO:0000313" key="12">
    <source>
        <dbReference type="EMBL" id="GHC25877.1"/>
    </source>
</evidence>
<dbReference type="NCBIfam" id="NF009727">
    <property type="entry name" value="PRK13254.1-1"/>
    <property type="match status" value="1"/>
</dbReference>
<keyword evidence="4 10" id="KW-0479">Metal-binding</keyword>
<dbReference type="HAMAP" id="MF_01959">
    <property type="entry name" value="CcmE"/>
    <property type="match status" value="1"/>
</dbReference>
<sequence length="165" mass="17979">MNPRRRQRLIIIVVLVALAGIAIGLTLYSLRANMNLFYSPTQISAGEAPVGRSLRAGGVVRDDSVQRDQQTLDVTFTVTDFEEDVPVHYRGILPDLFREGQGVVIVGTLNERGWLEASEVLAKHDENYMPPEVDGALKAAEARKAIPSEALSSTAATTGGNDERF</sequence>
<proteinExistence type="inferred from homology"/>
<dbReference type="Pfam" id="PF03100">
    <property type="entry name" value="CcmE"/>
    <property type="match status" value="1"/>
</dbReference>
<evidence type="ECO:0000256" key="8">
    <source>
        <dbReference type="ARBA" id="ARBA00023004"/>
    </source>
</evidence>
<feature type="transmembrane region" description="Helical" evidence="11">
    <location>
        <begin position="9"/>
        <end position="30"/>
    </location>
</feature>
<feature type="topological domain" description="Extracellular" evidence="10">
    <location>
        <begin position="30"/>
        <end position="165"/>
    </location>
</feature>
<evidence type="ECO:0000313" key="13">
    <source>
        <dbReference type="Proteomes" id="UP000604243"/>
    </source>
</evidence>
<accession>A0ABQ3FIX9</accession>
<evidence type="ECO:0000256" key="6">
    <source>
        <dbReference type="ARBA" id="ARBA00022968"/>
    </source>
</evidence>
<keyword evidence="8 10" id="KW-0408">Iron</keyword>
<evidence type="ECO:0000256" key="9">
    <source>
        <dbReference type="ARBA" id="ARBA00023136"/>
    </source>
</evidence>
<evidence type="ECO:0000256" key="3">
    <source>
        <dbReference type="ARBA" id="ARBA00022692"/>
    </source>
</evidence>
<protein>
    <recommendedName>
        <fullName evidence="10">Cytochrome c-type biogenesis protein CcmE</fullName>
    </recommendedName>
    <alternativeName>
        <fullName evidence="10">Cytochrome c maturation protein E</fullName>
    </alternativeName>
    <alternativeName>
        <fullName evidence="10">Heme chaperone CcmE</fullName>
    </alternativeName>
</protein>
<dbReference type="PANTHER" id="PTHR34128">
    <property type="entry name" value="CYTOCHROME C-TYPE BIOGENESIS PROTEIN CCME HOMOLOG, MITOCHONDRIAL"/>
    <property type="match status" value="1"/>
</dbReference>
<keyword evidence="13" id="KW-1185">Reference proteome</keyword>
<dbReference type="EMBL" id="BMZM01000002">
    <property type="protein sequence ID" value="GHC25877.1"/>
    <property type="molecule type" value="Genomic_DNA"/>
</dbReference>
<evidence type="ECO:0000256" key="7">
    <source>
        <dbReference type="ARBA" id="ARBA00022989"/>
    </source>
</evidence>
<evidence type="ECO:0000256" key="2">
    <source>
        <dbReference type="ARBA" id="ARBA00022617"/>
    </source>
</evidence>
<organism evidence="12 13">
    <name type="scientific">Kushneria pakistanensis</name>
    <dbReference type="NCBI Taxonomy" id="1508770"/>
    <lineage>
        <taxon>Bacteria</taxon>
        <taxon>Pseudomonadati</taxon>
        <taxon>Pseudomonadota</taxon>
        <taxon>Gammaproteobacteria</taxon>
        <taxon>Oceanospirillales</taxon>
        <taxon>Halomonadaceae</taxon>
        <taxon>Kushneria</taxon>
    </lineage>
</organism>
<keyword evidence="9 10" id="KW-0472">Membrane</keyword>
<feature type="binding site" description="axial binding residue" evidence="10">
    <location>
        <position position="128"/>
    </location>
    <ligand>
        <name>heme</name>
        <dbReference type="ChEBI" id="CHEBI:30413"/>
    </ligand>
    <ligandPart>
        <name>Fe</name>
        <dbReference type="ChEBI" id="CHEBI:18248"/>
    </ligandPart>
</feature>
<comment type="similarity">
    <text evidence="10">Belongs to the CcmE/CycJ family.</text>
</comment>